<evidence type="ECO:0000256" key="1">
    <source>
        <dbReference type="ARBA" id="ARBA00009437"/>
    </source>
</evidence>
<dbReference type="InterPro" id="IPR036390">
    <property type="entry name" value="WH_DNA-bd_sf"/>
</dbReference>
<dbReference type="InterPro" id="IPR005119">
    <property type="entry name" value="LysR_subst-bd"/>
</dbReference>
<protein>
    <submittedName>
        <fullName evidence="6">LysR family transcriptional regulator</fullName>
    </submittedName>
</protein>
<dbReference type="SUPFAM" id="SSF53850">
    <property type="entry name" value="Periplasmic binding protein-like II"/>
    <property type="match status" value="1"/>
</dbReference>
<dbReference type="Pfam" id="PF03466">
    <property type="entry name" value="LysR_substrate"/>
    <property type="match status" value="1"/>
</dbReference>
<sequence length="292" mass="32286">MHDVDLGWIRVFVEVVRAGSLSKAARLLNLTQPAISYQVRRAEEEFGQALLRRRHRGVEPTDAGARLYDILSRSVAQVDELAQRLREAGRKNELRVFTDYAFSGLRLIPRIHEFRDTHPEIDLQVVAAQHTDLSQLRAGDTAVVFGAATDFGPEAVLLMPETVVPVCAPGYGARDLGTAELIHLDGPQPLRWFDWQSYLTATGARHDQDRLRGNMRFNTYSLVIEAALAGQGVALGWRGLIDPLLLSGRLKAVGPELTAPGRGYHMLHGIPRNAATDCLHSWLLAIHRAPGS</sequence>
<keyword evidence="4" id="KW-0804">Transcription</keyword>
<evidence type="ECO:0000256" key="3">
    <source>
        <dbReference type="ARBA" id="ARBA00023125"/>
    </source>
</evidence>
<dbReference type="OrthoDB" id="9804958at2"/>
<dbReference type="Pfam" id="PF00126">
    <property type="entry name" value="HTH_1"/>
    <property type="match status" value="1"/>
</dbReference>
<dbReference type="PRINTS" id="PR00039">
    <property type="entry name" value="HTHLYSR"/>
</dbReference>
<comment type="similarity">
    <text evidence="1">Belongs to the LysR transcriptional regulatory family.</text>
</comment>
<dbReference type="AlphaFoldDB" id="A0A844H8U5"/>
<dbReference type="Gene3D" id="1.10.10.10">
    <property type="entry name" value="Winged helix-like DNA-binding domain superfamily/Winged helix DNA-binding domain"/>
    <property type="match status" value="1"/>
</dbReference>
<organism evidence="6 7">
    <name type="scientific">Paracoccus limosus</name>
    <dbReference type="NCBI Taxonomy" id="913252"/>
    <lineage>
        <taxon>Bacteria</taxon>
        <taxon>Pseudomonadati</taxon>
        <taxon>Pseudomonadota</taxon>
        <taxon>Alphaproteobacteria</taxon>
        <taxon>Rhodobacterales</taxon>
        <taxon>Paracoccaceae</taxon>
        <taxon>Paracoccus</taxon>
    </lineage>
</organism>
<evidence type="ECO:0000313" key="7">
    <source>
        <dbReference type="Proteomes" id="UP000442533"/>
    </source>
</evidence>
<name>A0A844H8U5_9RHOB</name>
<evidence type="ECO:0000256" key="2">
    <source>
        <dbReference type="ARBA" id="ARBA00023015"/>
    </source>
</evidence>
<dbReference type="PROSITE" id="PS50931">
    <property type="entry name" value="HTH_LYSR"/>
    <property type="match status" value="1"/>
</dbReference>
<dbReference type="PANTHER" id="PTHR30537:SF5">
    <property type="entry name" value="HTH-TYPE TRANSCRIPTIONAL ACTIVATOR TTDR-RELATED"/>
    <property type="match status" value="1"/>
</dbReference>
<comment type="caution">
    <text evidence="6">The sequence shown here is derived from an EMBL/GenBank/DDBJ whole genome shotgun (WGS) entry which is preliminary data.</text>
</comment>
<dbReference type="RefSeq" id="WP_155065810.1">
    <property type="nucleotide sequence ID" value="NZ_WMIF01000033.1"/>
</dbReference>
<dbReference type="SUPFAM" id="SSF46785">
    <property type="entry name" value="Winged helix' DNA-binding domain"/>
    <property type="match status" value="1"/>
</dbReference>
<feature type="domain" description="HTH lysR-type" evidence="5">
    <location>
        <begin position="4"/>
        <end position="61"/>
    </location>
</feature>
<dbReference type="GO" id="GO:0003700">
    <property type="term" value="F:DNA-binding transcription factor activity"/>
    <property type="evidence" value="ECO:0007669"/>
    <property type="project" value="InterPro"/>
</dbReference>
<accession>A0A844H8U5</accession>
<evidence type="ECO:0000259" key="5">
    <source>
        <dbReference type="PROSITE" id="PS50931"/>
    </source>
</evidence>
<proteinExistence type="inferred from homology"/>
<keyword evidence="2" id="KW-0805">Transcription regulation</keyword>
<evidence type="ECO:0000256" key="4">
    <source>
        <dbReference type="ARBA" id="ARBA00023163"/>
    </source>
</evidence>
<dbReference type="InterPro" id="IPR058163">
    <property type="entry name" value="LysR-type_TF_proteobact-type"/>
</dbReference>
<dbReference type="GO" id="GO:0003677">
    <property type="term" value="F:DNA binding"/>
    <property type="evidence" value="ECO:0007669"/>
    <property type="project" value="UniProtKB-KW"/>
</dbReference>
<dbReference type="InterPro" id="IPR036388">
    <property type="entry name" value="WH-like_DNA-bd_sf"/>
</dbReference>
<reference evidence="6 7" key="1">
    <citation type="submission" date="2019-11" db="EMBL/GenBank/DDBJ databases">
        <authorList>
            <person name="Dong K."/>
        </authorList>
    </citation>
    <scope>NUCLEOTIDE SEQUENCE [LARGE SCALE GENOMIC DNA]</scope>
    <source>
        <strain evidence="6 7">JCM 17370</strain>
    </source>
</reference>
<evidence type="ECO:0000313" key="6">
    <source>
        <dbReference type="EMBL" id="MTH36294.1"/>
    </source>
</evidence>
<keyword evidence="3" id="KW-0238">DNA-binding</keyword>
<gene>
    <name evidence="6" type="ORF">GL279_16990</name>
</gene>
<dbReference type="FunFam" id="1.10.10.10:FF:000001">
    <property type="entry name" value="LysR family transcriptional regulator"/>
    <property type="match status" value="1"/>
</dbReference>
<dbReference type="EMBL" id="WMIF01000033">
    <property type="protein sequence ID" value="MTH36294.1"/>
    <property type="molecule type" value="Genomic_DNA"/>
</dbReference>
<dbReference type="InterPro" id="IPR000847">
    <property type="entry name" value="LysR_HTH_N"/>
</dbReference>
<keyword evidence="7" id="KW-1185">Reference proteome</keyword>
<dbReference type="PANTHER" id="PTHR30537">
    <property type="entry name" value="HTH-TYPE TRANSCRIPTIONAL REGULATOR"/>
    <property type="match status" value="1"/>
</dbReference>
<dbReference type="Gene3D" id="3.40.190.10">
    <property type="entry name" value="Periplasmic binding protein-like II"/>
    <property type="match status" value="2"/>
</dbReference>
<dbReference type="Proteomes" id="UP000442533">
    <property type="component" value="Unassembled WGS sequence"/>
</dbReference>